<accession>L1IXY8</accession>
<dbReference type="AlphaFoldDB" id="L1IXY8"/>
<reference evidence="2" key="3">
    <citation type="submission" date="2015-06" db="UniProtKB">
        <authorList>
            <consortium name="EnsemblProtists"/>
        </authorList>
    </citation>
    <scope>IDENTIFICATION</scope>
</reference>
<gene>
    <name evidence="1" type="ORF">GUITHDRAFT_154056</name>
</gene>
<reference evidence="3" key="2">
    <citation type="submission" date="2012-11" db="EMBL/GenBank/DDBJ databases">
        <authorList>
            <person name="Kuo A."/>
            <person name="Curtis B.A."/>
            <person name="Tanifuji G."/>
            <person name="Burki F."/>
            <person name="Gruber A."/>
            <person name="Irimia M."/>
            <person name="Maruyama S."/>
            <person name="Arias M.C."/>
            <person name="Ball S.G."/>
            <person name="Gile G.H."/>
            <person name="Hirakawa Y."/>
            <person name="Hopkins J.F."/>
            <person name="Rensing S.A."/>
            <person name="Schmutz J."/>
            <person name="Symeonidi A."/>
            <person name="Elias M."/>
            <person name="Eveleigh R.J."/>
            <person name="Herman E.K."/>
            <person name="Klute M.J."/>
            <person name="Nakayama T."/>
            <person name="Obornik M."/>
            <person name="Reyes-Prieto A."/>
            <person name="Armbrust E.V."/>
            <person name="Aves S.J."/>
            <person name="Beiko R.G."/>
            <person name="Coutinho P."/>
            <person name="Dacks J.B."/>
            <person name="Durnford D.G."/>
            <person name="Fast N.M."/>
            <person name="Green B.R."/>
            <person name="Grisdale C."/>
            <person name="Hempe F."/>
            <person name="Henrissat B."/>
            <person name="Hoppner M.P."/>
            <person name="Ishida K.-I."/>
            <person name="Kim E."/>
            <person name="Koreny L."/>
            <person name="Kroth P.G."/>
            <person name="Liu Y."/>
            <person name="Malik S.-B."/>
            <person name="Maier U.G."/>
            <person name="McRose D."/>
            <person name="Mock T."/>
            <person name="Neilson J.A."/>
            <person name="Onodera N.T."/>
            <person name="Poole A.M."/>
            <person name="Pritham E.J."/>
            <person name="Richards T.A."/>
            <person name="Rocap G."/>
            <person name="Roy S.W."/>
            <person name="Sarai C."/>
            <person name="Schaack S."/>
            <person name="Shirato S."/>
            <person name="Slamovits C.H."/>
            <person name="Spencer D.F."/>
            <person name="Suzuki S."/>
            <person name="Worden A.Z."/>
            <person name="Zauner S."/>
            <person name="Barry K."/>
            <person name="Bell C."/>
            <person name="Bharti A.K."/>
            <person name="Crow J.A."/>
            <person name="Grimwood J."/>
            <person name="Kramer R."/>
            <person name="Lindquist E."/>
            <person name="Lucas S."/>
            <person name="Salamov A."/>
            <person name="McFadden G.I."/>
            <person name="Lane C.E."/>
            <person name="Keeling P.J."/>
            <person name="Gray M.W."/>
            <person name="Grigoriev I.V."/>
            <person name="Archibald J.M."/>
        </authorList>
    </citation>
    <scope>NUCLEOTIDE SEQUENCE</scope>
    <source>
        <strain evidence="3">CCMP2712</strain>
    </source>
</reference>
<dbReference type="RefSeq" id="XP_005827675.1">
    <property type="nucleotide sequence ID" value="XM_005827618.1"/>
</dbReference>
<dbReference type="EMBL" id="JH993029">
    <property type="protein sequence ID" value="EKX40695.1"/>
    <property type="molecule type" value="Genomic_DNA"/>
</dbReference>
<organism evidence="1">
    <name type="scientific">Guillardia theta (strain CCMP2712)</name>
    <name type="common">Cryptophyte</name>
    <dbReference type="NCBI Taxonomy" id="905079"/>
    <lineage>
        <taxon>Eukaryota</taxon>
        <taxon>Cryptophyceae</taxon>
        <taxon>Pyrenomonadales</taxon>
        <taxon>Geminigeraceae</taxon>
        <taxon>Guillardia</taxon>
    </lineage>
</organism>
<keyword evidence="3" id="KW-1185">Reference proteome</keyword>
<evidence type="ECO:0000313" key="2">
    <source>
        <dbReference type="EnsemblProtists" id="EKX40695"/>
    </source>
</evidence>
<dbReference type="GeneID" id="17297316"/>
<sequence>MHRMMPLPWYDESSTIQNQRNALRIQNGPNTATGGSPAKLEGLGINVDDDPLQVYSVEGDRQDNARLKEQGVRVSHFPFNIYKAVPNVLWDKTQFDAKTEEPRAIWDPKQVQNSGAKLERRGVKVNSVPQLPPWSEEVKGESRSYVDGMFDRSMDVSQAHSDFIESSPDGQPLHPFLNGEVF</sequence>
<dbReference type="PaxDb" id="55529-EKX40695"/>
<proteinExistence type="predicted"/>
<evidence type="ECO:0000313" key="1">
    <source>
        <dbReference type="EMBL" id="EKX40695.1"/>
    </source>
</evidence>
<dbReference type="HOGENOM" id="CLU_1484698_0_0_1"/>
<dbReference type="KEGG" id="gtt:GUITHDRAFT_154056"/>
<dbReference type="Proteomes" id="UP000011087">
    <property type="component" value="Unassembled WGS sequence"/>
</dbReference>
<reference evidence="1 3" key="1">
    <citation type="journal article" date="2012" name="Nature">
        <title>Algal genomes reveal evolutionary mosaicism and the fate of nucleomorphs.</title>
        <authorList>
            <consortium name="DOE Joint Genome Institute"/>
            <person name="Curtis B.A."/>
            <person name="Tanifuji G."/>
            <person name="Burki F."/>
            <person name="Gruber A."/>
            <person name="Irimia M."/>
            <person name="Maruyama S."/>
            <person name="Arias M.C."/>
            <person name="Ball S.G."/>
            <person name="Gile G.H."/>
            <person name="Hirakawa Y."/>
            <person name="Hopkins J.F."/>
            <person name="Kuo A."/>
            <person name="Rensing S.A."/>
            <person name="Schmutz J."/>
            <person name="Symeonidi A."/>
            <person name="Elias M."/>
            <person name="Eveleigh R.J."/>
            <person name="Herman E.K."/>
            <person name="Klute M.J."/>
            <person name="Nakayama T."/>
            <person name="Obornik M."/>
            <person name="Reyes-Prieto A."/>
            <person name="Armbrust E.V."/>
            <person name="Aves S.J."/>
            <person name="Beiko R.G."/>
            <person name="Coutinho P."/>
            <person name="Dacks J.B."/>
            <person name="Durnford D.G."/>
            <person name="Fast N.M."/>
            <person name="Green B.R."/>
            <person name="Grisdale C.J."/>
            <person name="Hempel F."/>
            <person name="Henrissat B."/>
            <person name="Hoppner M.P."/>
            <person name="Ishida K."/>
            <person name="Kim E."/>
            <person name="Koreny L."/>
            <person name="Kroth P.G."/>
            <person name="Liu Y."/>
            <person name="Malik S.B."/>
            <person name="Maier U.G."/>
            <person name="McRose D."/>
            <person name="Mock T."/>
            <person name="Neilson J.A."/>
            <person name="Onodera N.T."/>
            <person name="Poole A.M."/>
            <person name="Pritham E.J."/>
            <person name="Richards T.A."/>
            <person name="Rocap G."/>
            <person name="Roy S.W."/>
            <person name="Sarai C."/>
            <person name="Schaack S."/>
            <person name="Shirato S."/>
            <person name="Slamovits C.H."/>
            <person name="Spencer D.F."/>
            <person name="Suzuki S."/>
            <person name="Worden A.Z."/>
            <person name="Zauner S."/>
            <person name="Barry K."/>
            <person name="Bell C."/>
            <person name="Bharti A.K."/>
            <person name="Crow J.A."/>
            <person name="Grimwood J."/>
            <person name="Kramer R."/>
            <person name="Lindquist E."/>
            <person name="Lucas S."/>
            <person name="Salamov A."/>
            <person name="McFadden G.I."/>
            <person name="Lane C.E."/>
            <person name="Keeling P.J."/>
            <person name="Gray M.W."/>
            <person name="Grigoriev I.V."/>
            <person name="Archibald J.M."/>
        </authorList>
    </citation>
    <scope>NUCLEOTIDE SEQUENCE</scope>
    <source>
        <strain evidence="1 3">CCMP2712</strain>
    </source>
</reference>
<evidence type="ECO:0000313" key="3">
    <source>
        <dbReference type="Proteomes" id="UP000011087"/>
    </source>
</evidence>
<protein>
    <submittedName>
        <fullName evidence="1 2">Uncharacterized protein</fullName>
    </submittedName>
</protein>
<name>L1IXY8_GUITC</name>
<dbReference type="EnsemblProtists" id="EKX40695">
    <property type="protein sequence ID" value="EKX40695"/>
    <property type="gene ID" value="GUITHDRAFT_154056"/>
</dbReference>